<dbReference type="AlphaFoldDB" id="A0A5C4TEB2"/>
<dbReference type="InterPro" id="IPR006059">
    <property type="entry name" value="SBP"/>
</dbReference>
<keyword evidence="8" id="KW-1185">Reference proteome</keyword>
<name>A0A5C4TEB2_9BACL</name>
<evidence type="ECO:0000256" key="2">
    <source>
        <dbReference type="ARBA" id="ARBA00022729"/>
    </source>
</evidence>
<dbReference type="EMBL" id="VDCQ01000005">
    <property type="protein sequence ID" value="TNJ67275.1"/>
    <property type="molecule type" value="Genomic_DNA"/>
</dbReference>
<evidence type="ECO:0000256" key="3">
    <source>
        <dbReference type="ARBA" id="ARBA00023136"/>
    </source>
</evidence>
<dbReference type="RefSeq" id="WP_139600990.1">
    <property type="nucleotide sequence ID" value="NZ_VDCQ01000005.1"/>
</dbReference>
<evidence type="ECO:0000256" key="6">
    <source>
        <dbReference type="SAM" id="SignalP"/>
    </source>
</evidence>
<accession>A0A5C4TEB2</accession>
<evidence type="ECO:0000256" key="1">
    <source>
        <dbReference type="ARBA" id="ARBA00022475"/>
    </source>
</evidence>
<dbReference type="PANTHER" id="PTHR43649">
    <property type="entry name" value="ARABINOSE-BINDING PROTEIN-RELATED"/>
    <property type="match status" value="1"/>
</dbReference>
<evidence type="ECO:0000313" key="7">
    <source>
        <dbReference type="EMBL" id="TNJ67275.1"/>
    </source>
</evidence>
<keyword evidence="5" id="KW-0449">Lipoprotein</keyword>
<evidence type="ECO:0000256" key="5">
    <source>
        <dbReference type="ARBA" id="ARBA00023288"/>
    </source>
</evidence>
<keyword evidence="1" id="KW-1003">Cell membrane</keyword>
<dbReference type="InterPro" id="IPR050490">
    <property type="entry name" value="Bact_solute-bd_prot1"/>
</dbReference>
<proteinExistence type="predicted"/>
<feature type="signal peptide" evidence="6">
    <location>
        <begin position="1"/>
        <end position="24"/>
    </location>
</feature>
<keyword evidence="4" id="KW-0564">Palmitate</keyword>
<keyword evidence="3" id="KW-0472">Membrane</keyword>
<reference evidence="7 8" key="1">
    <citation type="submission" date="2019-05" db="EMBL/GenBank/DDBJ databases">
        <title>We sequenced the genome of Paenibacillus hemerocallicola KCTC 33185 for further insight into its adaptation and study the phylogeny of Paenibacillus.</title>
        <authorList>
            <person name="Narsing Rao M.P."/>
        </authorList>
    </citation>
    <scope>NUCLEOTIDE SEQUENCE [LARGE SCALE GENOMIC DNA]</scope>
    <source>
        <strain evidence="7 8">KCTC 33185</strain>
    </source>
</reference>
<dbReference type="OrthoDB" id="9766758at2"/>
<dbReference type="SUPFAM" id="SSF53850">
    <property type="entry name" value="Periplasmic binding protein-like II"/>
    <property type="match status" value="1"/>
</dbReference>
<dbReference type="PROSITE" id="PS51257">
    <property type="entry name" value="PROKAR_LIPOPROTEIN"/>
    <property type="match status" value="1"/>
</dbReference>
<keyword evidence="2 6" id="KW-0732">Signal</keyword>
<evidence type="ECO:0000313" key="8">
    <source>
        <dbReference type="Proteomes" id="UP000307943"/>
    </source>
</evidence>
<feature type="chain" id="PRO_5023043237" evidence="6">
    <location>
        <begin position="25"/>
        <end position="443"/>
    </location>
</feature>
<dbReference type="Pfam" id="PF01547">
    <property type="entry name" value="SBP_bac_1"/>
    <property type="match status" value="1"/>
</dbReference>
<dbReference type="Gene3D" id="3.40.190.10">
    <property type="entry name" value="Periplasmic binding protein-like II"/>
    <property type="match status" value="1"/>
</dbReference>
<dbReference type="PANTHER" id="PTHR43649:SF33">
    <property type="entry name" value="POLYGALACTURONAN_RHAMNOGALACTURONAN-BINDING PROTEIN YTCQ"/>
    <property type="match status" value="1"/>
</dbReference>
<dbReference type="Proteomes" id="UP000307943">
    <property type="component" value="Unassembled WGS sequence"/>
</dbReference>
<protein>
    <submittedName>
        <fullName evidence="7">Extracellular solute-binding protein</fullName>
    </submittedName>
</protein>
<comment type="caution">
    <text evidence="7">The sequence shown here is derived from an EMBL/GenBank/DDBJ whole genome shotgun (WGS) entry which is preliminary data.</text>
</comment>
<gene>
    <name evidence="7" type="ORF">FE784_04735</name>
</gene>
<sequence length="443" mass="50165">MKKRVSLMLLMALNGALLTSCSNGADKSGTTLNQEQSSPNKPEEPVELVFYSHAGESEDSFNGRYGDVIRAKFPDYAIKYIRKEKGATIPELIAANQRVDIIYNVFDYVLEPLVDSKLQYDMTDLAKKHGVDLNKFEPTVMEGIRKAGNGKLYMLPASMQVSMLFYNKELFNKFGVPYPKDGMTWNELKGLSQKMTRKEGNQQYYGFVGFPQFALKTNPFSEPYLDPNTGKSTFEKETWKKVIQDTFLDHDFDNALRTRIIEKNALPYRLEFTNTKEIAMFHFHSEFPNAVPKDMEKIDWDMVAFPTYKELNGVGSQATAVSMSITSIAKNKDAAMEVIKYITSVENQTAYSKKGVLSVLKDESVKAAFGLDSPFKDKNWKAVFYNKLAPMPYRSEYELLVENIYIATIKEIVKGQKDMNTIMREAAEAADKAVAEAKSVQGK</sequence>
<organism evidence="7 8">
    <name type="scientific">Paenibacillus hemerocallicola</name>
    <dbReference type="NCBI Taxonomy" id="1172614"/>
    <lineage>
        <taxon>Bacteria</taxon>
        <taxon>Bacillati</taxon>
        <taxon>Bacillota</taxon>
        <taxon>Bacilli</taxon>
        <taxon>Bacillales</taxon>
        <taxon>Paenibacillaceae</taxon>
        <taxon>Paenibacillus</taxon>
    </lineage>
</organism>
<evidence type="ECO:0000256" key="4">
    <source>
        <dbReference type="ARBA" id="ARBA00023139"/>
    </source>
</evidence>